<dbReference type="EMBL" id="CATQJA010001710">
    <property type="protein sequence ID" value="CAJ0568304.1"/>
    <property type="molecule type" value="Genomic_DNA"/>
</dbReference>
<dbReference type="InterPro" id="IPR052496">
    <property type="entry name" value="Orphan_Nuclear_Rcpt"/>
</dbReference>
<sequence>MDMASASASRRFIEALMDIENRLIGNQSMDALLHDNLGKPKTSRQFIVNSVIQWSNMLHPLSEIDLADKVALLKETAGPFSLLQTIQRSIAALMLLNPDVSGISLETKSRLREGRDTVVRTLFTYLSQTQSPVDANLRISSLLMVIPSIQVVTNLLVEKPHIGSIFGLCDGDGRNENSPPISLATPICLSPEAPVYEQKPELFLKDNILANFMVQSTLADLQKGLQNPLFSIAGLPPSQAGGLALPFGLFNHGLSLIPSTTLPMKPFATQPDLFKV</sequence>
<dbReference type="PANTHER" id="PTHR47519">
    <property type="entry name" value="NUCLEAR HORMONE RECEPTOR FAMILY MEMBER NHR-31-RELATED"/>
    <property type="match status" value="1"/>
</dbReference>
<dbReference type="InterPro" id="IPR035500">
    <property type="entry name" value="NHR-like_dom_sf"/>
</dbReference>
<evidence type="ECO:0000256" key="3">
    <source>
        <dbReference type="ARBA" id="ARBA00023170"/>
    </source>
</evidence>
<organism evidence="4 5">
    <name type="scientific">Mesorhabditis spiculigera</name>
    <dbReference type="NCBI Taxonomy" id="96644"/>
    <lineage>
        <taxon>Eukaryota</taxon>
        <taxon>Metazoa</taxon>
        <taxon>Ecdysozoa</taxon>
        <taxon>Nematoda</taxon>
        <taxon>Chromadorea</taxon>
        <taxon>Rhabditida</taxon>
        <taxon>Rhabditina</taxon>
        <taxon>Rhabditomorpha</taxon>
        <taxon>Rhabditoidea</taxon>
        <taxon>Rhabditidae</taxon>
        <taxon>Mesorhabditinae</taxon>
        <taxon>Mesorhabditis</taxon>
    </lineage>
</organism>
<keyword evidence="5" id="KW-1185">Reference proteome</keyword>
<evidence type="ECO:0000256" key="2">
    <source>
        <dbReference type="ARBA" id="ARBA00023163"/>
    </source>
</evidence>
<reference evidence="4" key="1">
    <citation type="submission" date="2023-06" db="EMBL/GenBank/DDBJ databases">
        <authorList>
            <person name="Delattre M."/>
        </authorList>
    </citation>
    <scope>NUCLEOTIDE SEQUENCE</scope>
    <source>
        <strain evidence="4">AF72</strain>
    </source>
</reference>
<feature type="non-terminal residue" evidence="4">
    <location>
        <position position="1"/>
    </location>
</feature>
<protein>
    <recommendedName>
        <fullName evidence="6">NR LBD domain-containing protein</fullName>
    </recommendedName>
</protein>
<name>A0AA36CFY6_9BILA</name>
<keyword evidence="2" id="KW-0804">Transcription</keyword>
<evidence type="ECO:0000313" key="4">
    <source>
        <dbReference type="EMBL" id="CAJ0568304.1"/>
    </source>
</evidence>
<comment type="caution">
    <text evidence="4">The sequence shown here is derived from an EMBL/GenBank/DDBJ whole genome shotgun (WGS) entry which is preliminary data.</text>
</comment>
<evidence type="ECO:0000256" key="1">
    <source>
        <dbReference type="ARBA" id="ARBA00023015"/>
    </source>
</evidence>
<dbReference type="AlphaFoldDB" id="A0AA36CFY6"/>
<proteinExistence type="predicted"/>
<dbReference type="Proteomes" id="UP001177023">
    <property type="component" value="Unassembled WGS sequence"/>
</dbReference>
<dbReference type="PANTHER" id="PTHR47519:SF2">
    <property type="entry name" value="NUCLEAR HORMONE RECEPTOR FAMILY MEMBER NHR-97"/>
    <property type="match status" value="1"/>
</dbReference>
<accession>A0AA36CFY6</accession>
<dbReference type="Gene3D" id="1.10.565.10">
    <property type="entry name" value="Retinoid X Receptor"/>
    <property type="match status" value="1"/>
</dbReference>
<evidence type="ECO:0000313" key="5">
    <source>
        <dbReference type="Proteomes" id="UP001177023"/>
    </source>
</evidence>
<keyword evidence="3" id="KW-0675">Receptor</keyword>
<evidence type="ECO:0008006" key="6">
    <source>
        <dbReference type="Google" id="ProtNLM"/>
    </source>
</evidence>
<keyword evidence="1" id="KW-0805">Transcription regulation</keyword>
<gene>
    <name evidence="4" type="ORF">MSPICULIGERA_LOCUS6828</name>
</gene>
<dbReference type="SUPFAM" id="SSF48508">
    <property type="entry name" value="Nuclear receptor ligand-binding domain"/>
    <property type="match status" value="1"/>
</dbReference>